<dbReference type="AlphaFoldDB" id="A0A4C1VDN2"/>
<organism evidence="1 2">
    <name type="scientific">Eumeta variegata</name>
    <name type="common">Bagworm moth</name>
    <name type="synonym">Eumeta japonica</name>
    <dbReference type="NCBI Taxonomy" id="151549"/>
    <lineage>
        <taxon>Eukaryota</taxon>
        <taxon>Metazoa</taxon>
        <taxon>Ecdysozoa</taxon>
        <taxon>Arthropoda</taxon>
        <taxon>Hexapoda</taxon>
        <taxon>Insecta</taxon>
        <taxon>Pterygota</taxon>
        <taxon>Neoptera</taxon>
        <taxon>Endopterygota</taxon>
        <taxon>Lepidoptera</taxon>
        <taxon>Glossata</taxon>
        <taxon>Ditrysia</taxon>
        <taxon>Tineoidea</taxon>
        <taxon>Psychidae</taxon>
        <taxon>Oiketicinae</taxon>
        <taxon>Eumeta</taxon>
    </lineage>
</organism>
<protein>
    <submittedName>
        <fullName evidence="1">Uncharacterized protein</fullName>
    </submittedName>
</protein>
<reference evidence="1 2" key="1">
    <citation type="journal article" date="2019" name="Commun. Biol.">
        <title>The bagworm genome reveals a unique fibroin gene that provides high tensile strength.</title>
        <authorList>
            <person name="Kono N."/>
            <person name="Nakamura H."/>
            <person name="Ohtoshi R."/>
            <person name="Tomita M."/>
            <person name="Numata K."/>
            <person name="Arakawa K."/>
        </authorList>
    </citation>
    <scope>NUCLEOTIDE SEQUENCE [LARGE SCALE GENOMIC DNA]</scope>
</reference>
<dbReference type="Proteomes" id="UP000299102">
    <property type="component" value="Unassembled WGS sequence"/>
</dbReference>
<sequence>MDSWFLILKYDQNGGILRKGQFLSTRKRRACTRRLMKVGETQRGFLTTPPPRHTLSRCFTLFGASLAQCGSRAADDRRRRRDGKVHDRLFNMISDTRNE</sequence>
<proteinExistence type="predicted"/>
<name>A0A4C1VDN2_EUMVA</name>
<dbReference type="EMBL" id="BGZK01000326">
    <property type="protein sequence ID" value="GBP36961.1"/>
    <property type="molecule type" value="Genomic_DNA"/>
</dbReference>
<gene>
    <name evidence="1" type="ORF">EVAR_96954_1</name>
</gene>
<evidence type="ECO:0000313" key="1">
    <source>
        <dbReference type="EMBL" id="GBP36961.1"/>
    </source>
</evidence>
<accession>A0A4C1VDN2</accession>
<evidence type="ECO:0000313" key="2">
    <source>
        <dbReference type="Proteomes" id="UP000299102"/>
    </source>
</evidence>
<keyword evidence="2" id="KW-1185">Reference proteome</keyword>
<comment type="caution">
    <text evidence="1">The sequence shown here is derived from an EMBL/GenBank/DDBJ whole genome shotgun (WGS) entry which is preliminary data.</text>
</comment>